<dbReference type="Proteomes" id="UP000800200">
    <property type="component" value="Unassembled WGS sequence"/>
</dbReference>
<evidence type="ECO:0000313" key="2">
    <source>
        <dbReference type="EMBL" id="KAF2176624.1"/>
    </source>
</evidence>
<reference evidence="2" key="1">
    <citation type="journal article" date="2020" name="Stud. Mycol.">
        <title>101 Dothideomycetes genomes: a test case for predicting lifestyles and emergence of pathogens.</title>
        <authorList>
            <person name="Haridas S."/>
            <person name="Albert R."/>
            <person name="Binder M."/>
            <person name="Bloem J."/>
            <person name="Labutti K."/>
            <person name="Salamov A."/>
            <person name="Andreopoulos B."/>
            <person name="Baker S."/>
            <person name="Barry K."/>
            <person name="Bills G."/>
            <person name="Bluhm B."/>
            <person name="Cannon C."/>
            <person name="Castanera R."/>
            <person name="Culley D."/>
            <person name="Daum C."/>
            <person name="Ezra D."/>
            <person name="Gonzalez J."/>
            <person name="Henrissat B."/>
            <person name="Kuo A."/>
            <person name="Liang C."/>
            <person name="Lipzen A."/>
            <person name="Lutzoni F."/>
            <person name="Magnuson J."/>
            <person name="Mondo S."/>
            <person name="Nolan M."/>
            <person name="Ohm R."/>
            <person name="Pangilinan J."/>
            <person name="Park H.-J."/>
            <person name="Ramirez L."/>
            <person name="Alfaro M."/>
            <person name="Sun H."/>
            <person name="Tritt A."/>
            <person name="Yoshinaga Y."/>
            <person name="Zwiers L.-H."/>
            <person name="Turgeon B."/>
            <person name="Goodwin S."/>
            <person name="Spatafora J."/>
            <person name="Crous P."/>
            <person name="Grigoriev I."/>
        </authorList>
    </citation>
    <scope>NUCLEOTIDE SEQUENCE</scope>
    <source>
        <strain evidence="2">CBS 207.26</strain>
    </source>
</reference>
<feature type="region of interest" description="Disordered" evidence="1">
    <location>
        <begin position="193"/>
        <end position="386"/>
    </location>
</feature>
<organism evidence="2 3">
    <name type="scientific">Zopfia rhizophila CBS 207.26</name>
    <dbReference type="NCBI Taxonomy" id="1314779"/>
    <lineage>
        <taxon>Eukaryota</taxon>
        <taxon>Fungi</taxon>
        <taxon>Dikarya</taxon>
        <taxon>Ascomycota</taxon>
        <taxon>Pezizomycotina</taxon>
        <taxon>Dothideomycetes</taxon>
        <taxon>Dothideomycetes incertae sedis</taxon>
        <taxon>Zopfiaceae</taxon>
        <taxon>Zopfia</taxon>
    </lineage>
</organism>
<feature type="compositionally biased region" description="Polar residues" evidence="1">
    <location>
        <begin position="340"/>
        <end position="386"/>
    </location>
</feature>
<evidence type="ECO:0000256" key="1">
    <source>
        <dbReference type="SAM" id="MobiDB-lite"/>
    </source>
</evidence>
<name>A0A6A6DAP6_9PEZI</name>
<sequence length="519" mass="57066">MAPALSRAYSCITQGTGPRAHLNAAPELHDAGVWVGYLDPTHRGESYKGLPSFNELKNNFKKFKHPYPTALPGVVSQERSAICRGCHARNDTPVTLRELGFTNRTKLVVLPLVGENNKRLFCILDALPNDRSLSGIQAYRPYEIREHPEEVTNNFMFLAPRNSSQSVGALVMIRETLNSLDGEDTGRAKIMTETPTRKTDRSSGTINGSSAEKTACSTATHNTHIKERAAPEMGESPEGVQTRRMTRATAPEIQEGQEGQGSPSQDSFSDISNIAGAYPDVQANPNKRAIPGSYMYTPPRKKAINGPNSAYSTNEPGNKQQKQNAPKAKLATSLSSSAPQHVSQENTDGARSTPSRSSQERTSALNHTTPPTSSGSAGHRFTGNQSITAGNPAIALNLTEDQAKRVYFVWTFVDKDDIETEYVRSLLEGPSLNSLMNLLREDSQLDPDAETVFSEAKGWRMLYQFPNGPKRAMFVRLDNETAFDRLKDAIAQAPFWTDTSNSKLEIELRPVRDLRMVAI</sequence>
<feature type="compositionally biased region" description="Low complexity" evidence="1">
    <location>
        <begin position="318"/>
        <end position="339"/>
    </location>
</feature>
<dbReference type="OrthoDB" id="3783585at2759"/>
<feature type="compositionally biased region" description="Polar residues" evidence="1">
    <location>
        <begin position="202"/>
        <end position="222"/>
    </location>
</feature>
<gene>
    <name evidence="2" type="ORF">K469DRAFT_698312</name>
</gene>
<feature type="compositionally biased region" description="Polar residues" evidence="1">
    <location>
        <begin position="306"/>
        <end position="317"/>
    </location>
</feature>
<feature type="compositionally biased region" description="Polar residues" evidence="1">
    <location>
        <begin position="262"/>
        <end position="272"/>
    </location>
</feature>
<protein>
    <submittedName>
        <fullName evidence="2">Uncharacterized protein</fullName>
    </submittedName>
</protein>
<proteinExistence type="predicted"/>
<feature type="compositionally biased region" description="Low complexity" evidence="1">
    <location>
        <begin position="252"/>
        <end position="261"/>
    </location>
</feature>
<accession>A0A6A6DAP6</accession>
<dbReference type="EMBL" id="ML994704">
    <property type="protein sequence ID" value="KAF2176624.1"/>
    <property type="molecule type" value="Genomic_DNA"/>
</dbReference>
<evidence type="ECO:0000313" key="3">
    <source>
        <dbReference type="Proteomes" id="UP000800200"/>
    </source>
</evidence>
<keyword evidence="3" id="KW-1185">Reference proteome</keyword>
<dbReference type="AlphaFoldDB" id="A0A6A6DAP6"/>